<dbReference type="OrthoDB" id="7059658at2"/>
<dbReference type="AlphaFoldDB" id="A0A411HKW9"/>
<dbReference type="KEGG" id="xbc:ELE36_12690"/>
<gene>
    <name evidence="1" type="ORF">ELE36_12690</name>
</gene>
<evidence type="ECO:0000313" key="2">
    <source>
        <dbReference type="Proteomes" id="UP000291562"/>
    </source>
</evidence>
<name>A0A411HKW9_9GAMM</name>
<proteinExistence type="predicted"/>
<dbReference type="EMBL" id="CP035704">
    <property type="protein sequence ID" value="QBB71141.1"/>
    <property type="molecule type" value="Genomic_DNA"/>
</dbReference>
<organism evidence="1 2">
    <name type="scientific">Pseudolysobacter antarcticus</name>
    <dbReference type="NCBI Taxonomy" id="2511995"/>
    <lineage>
        <taxon>Bacteria</taxon>
        <taxon>Pseudomonadati</taxon>
        <taxon>Pseudomonadota</taxon>
        <taxon>Gammaproteobacteria</taxon>
        <taxon>Lysobacterales</taxon>
        <taxon>Rhodanobacteraceae</taxon>
        <taxon>Pseudolysobacter</taxon>
    </lineage>
</organism>
<evidence type="ECO:0000313" key="1">
    <source>
        <dbReference type="EMBL" id="QBB71141.1"/>
    </source>
</evidence>
<protein>
    <submittedName>
        <fullName evidence="1">Uncharacterized protein</fullName>
    </submittedName>
</protein>
<dbReference type="RefSeq" id="WP_129833856.1">
    <property type="nucleotide sequence ID" value="NZ_CP035704.1"/>
</dbReference>
<sequence length="167" mass="18634">MRRQISPDELDSLYCSIGKCVWHLQYVEDALQTLLTLKVDIKAPGGVTEAEAKELLAKHRRATLGTSLRTAEKHNALPMEVMSRLSQFKEERDWLVHKSVNKDGEGLYTSEGRSAIFGRLNAFVDEAMSLQRALGLEVATFIESHGLSVAKVDELGRQKIARLKGNV</sequence>
<reference evidence="1 2" key="1">
    <citation type="submission" date="2019-01" db="EMBL/GenBank/DDBJ databases">
        <title>Pseudolysobacter antarctica gen. nov., sp. nov., isolated from Fildes Peninsula, Antarctica.</title>
        <authorList>
            <person name="Wei Z."/>
            <person name="Peng F."/>
        </authorList>
    </citation>
    <scope>NUCLEOTIDE SEQUENCE [LARGE SCALE GENOMIC DNA]</scope>
    <source>
        <strain evidence="1 2">AQ6-296</strain>
    </source>
</reference>
<dbReference type="Proteomes" id="UP000291562">
    <property type="component" value="Chromosome"/>
</dbReference>
<keyword evidence="2" id="KW-1185">Reference proteome</keyword>
<accession>A0A411HKW9</accession>